<accession>A0ACC2ZI92</accession>
<proteinExistence type="predicted"/>
<comment type="caution">
    <text evidence="1">The sequence shown here is derived from an EMBL/GenBank/DDBJ whole genome shotgun (WGS) entry which is preliminary data.</text>
</comment>
<gene>
    <name evidence="1" type="ORF">H2199_002245</name>
</gene>
<evidence type="ECO:0000313" key="2">
    <source>
        <dbReference type="Proteomes" id="UP001172680"/>
    </source>
</evidence>
<reference evidence="1" key="1">
    <citation type="submission" date="2022-10" db="EMBL/GenBank/DDBJ databases">
        <title>Culturing micro-colonial fungi from biological soil crusts in the Mojave desert and describing Neophaeococcomyces mojavensis, and introducing the new genera and species Taxawa tesnikishii.</title>
        <authorList>
            <person name="Kurbessoian T."/>
            <person name="Stajich J.E."/>
        </authorList>
    </citation>
    <scope>NUCLEOTIDE SEQUENCE</scope>
    <source>
        <strain evidence="1">JES_115</strain>
    </source>
</reference>
<evidence type="ECO:0000313" key="1">
    <source>
        <dbReference type="EMBL" id="KAJ9647258.1"/>
    </source>
</evidence>
<name>A0ACC2ZI92_9PEZI</name>
<dbReference type="EMBL" id="JAPDRP010000005">
    <property type="protein sequence ID" value="KAJ9647258.1"/>
    <property type="molecule type" value="Genomic_DNA"/>
</dbReference>
<sequence>MATGNSNSALVPSSFPQQGTIDWVDLVSTSMLNRLSAAGVDPYTLVVGQALAQKLHIAAVGHKNIQRAFNDLKYYSGLQQVLWFEFGIKNIVRQLGSSDQGRGCLALCAALSESFDEEFAADVLHALTLAQRAPDHLTPSINEWCMLVQACAGIFATSKFPLLVGHFGRLLRTGNRAQSSTPQPADLASALVTIGKVSCGELASIKIIQRKACSVGGWLAAVSEWLLGLKVAVYGNGQQLLYINCHNPSDAQVQLCCEASAAEASGALMRVEETFLTGYERLVVATDEWKFDTRASGRVAWRECLSTTFGMCFRNMMSNLERVGVALGCAARTLRAIAEGSLSVSDNYDAVMPCIGSTTYFEAAKGPAFVHNLVQWFPALATAQQHMEIGV</sequence>
<keyword evidence="2" id="KW-1185">Reference proteome</keyword>
<organism evidence="1 2">
    <name type="scientific">Coniosporium tulheliwenetii</name>
    <dbReference type="NCBI Taxonomy" id="3383036"/>
    <lineage>
        <taxon>Eukaryota</taxon>
        <taxon>Fungi</taxon>
        <taxon>Dikarya</taxon>
        <taxon>Ascomycota</taxon>
        <taxon>Pezizomycotina</taxon>
        <taxon>Dothideomycetes</taxon>
        <taxon>Dothideomycetes incertae sedis</taxon>
        <taxon>Coniosporium</taxon>
    </lineage>
</organism>
<dbReference type="Proteomes" id="UP001172680">
    <property type="component" value="Unassembled WGS sequence"/>
</dbReference>
<protein>
    <submittedName>
        <fullName evidence="1">Uncharacterized protein</fullName>
    </submittedName>
</protein>